<dbReference type="Proteomes" id="UP000184038">
    <property type="component" value="Unassembled WGS sequence"/>
</dbReference>
<dbReference type="STRING" id="1120996.SAMN02746066_01453"/>
<evidence type="ECO:0000313" key="3">
    <source>
        <dbReference type="Proteomes" id="UP000184038"/>
    </source>
</evidence>
<gene>
    <name evidence="2" type="ORF">SAMN02746066_01453</name>
</gene>
<feature type="domain" description="MobA/VirD2-like nuclease" evidence="1">
    <location>
        <begin position="27"/>
        <end position="156"/>
    </location>
</feature>
<dbReference type="RefSeq" id="WP_242952496.1">
    <property type="nucleotide sequence ID" value="NZ_FRCP01000008.1"/>
</dbReference>
<reference evidence="2 3" key="1">
    <citation type="submission" date="2016-11" db="EMBL/GenBank/DDBJ databases">
        <authorList>
            <person name="Jaros S."/>
            <person name="Januszkiewicz K."/>
            <person name="Wedrychowicz H."/>
        </authorList>
    </citation>
    <scope>NUCLEOTIDE SEQUENCE [LARGE SCALE GENOMIC DNA]</scope>
    <source>
        <strain evidence="2 3">DSM 15930</strain>
    </source>
</reference>
<protein>
    <submittedName>
        <fullName evidence="2">Relaxase/Mobilisation nuclease domain-containing protein</fullName>
    </submittedName>
</protein>
<sequence>MAISKVMHMKDSGSGFHGRHLRRSINYILNPDKTQDSRLIGGVNCQPDMAFEQMKETKRKFGKIDQRQGYHIVLSFKEGEITPETAYEITEKFIEQYLRNQYEVVFSVHDNTDHIHSHIVFNSVSCIDGMKYHYKKGDWEKEIQPITNRLCEEYGLSILEIGDEKSDPDSGYQNWSVNRDGPFVWSDMIKRDLDACILQNNTFDDFLVMLKDKGYELKQGKYLAVRPPGMSRFKRCKSIGDEYSEERIKQRILEEDMSSYLKKQQTEVKPQIVRCHVKRYRRAKMSGMQKRYYAKLYRIGMLKKKPYSQVYQYKDDIRKMHRLQQQYLFLARHDVKSSVELAATIMNLTDKRKEVSSEKSKIYRNQKKFETLFQIAEDMTALKECENTYQSGDNFFEEEHKRWIDLEQQLKSLGYTYEETVELKNYYRKLCSEINQKEKAVVKELNIGKSIWKDTVKDEDAKVLEDIIEKEKIIETVKQPVR</sequence>
<dbReference type="InterPro" id="IPR005094">
    <property type="entry name" value="Endonuclease_MobA/VirD2"/>
</dbReference>
<dbReference type="AlphaFoldDB" id="A0A1M7HM97"/>
<dbReference type="Pfam" id="PF03432">
    <property type="entry name" value="Relaxase"/>
    <property type="match status" value="1"/>
</dbReference>
<organism evidence="2 3">
    <name type="scientific">Anaerosporobacter mobilis DSM 15930</name>
    <dbReference type="NCBI Taxonomy" id="1120996"/>
    <lineage>
        <taxon>Bacteria</taxon>
        <taxon>Bacillati</taxon>
        <taxon>Bacillota</taxon>
        <taxon>Clostridia</taxon>
        <taxon>Lachnospirales</taxon>
        <taxon>Lachnospiraceae</taxon>
        <taxon>Anaerosporobacter</taxon>
    </lineage>
</organism>
<evidence type="ECO:0000313" key="2">
    <source>
        <dbReference type="EMBL" id="SHM29559.1"/>
    </source>
</evidence>
<proteinExistence type="predicted"/>
<name>A0A1M7HM97_9FIRM</name>
<dbReference type="EMBL" id="FRCP01000008">
    <property type="protein sequence ID" value="SHM29559.1"/>
    <property type="molecule type" value="Genomic_DNA"/>
</dbReference>
<accession>A0A1M7HM97</accession>
<evidence type="ECO:0000259" key="1">
    <source>
        <dbReference type="Pfam" id="PF03432"/>
    </source>
</evidence>
<keyword evidence="3" id="KW-1185">Reference proteome</keyword>